<accession>A0A1J5S4J6</accession>
<dbReference type="GO" id="GO:0003676">
    <property type="term" value="F:nucleic acid binding"/>
    <property type="evidence" value="ECO:0007669"/>
    <property type="project" value="InterPro"/>
</dbReference>
<evidence type="ECO:0000313" key="8">
    <source>
        <dbReference type="EMBL" id="OIR03369.1"/>
    </source>
</evidence>
<evidence type="ECO:0000256" key="1">
    <source>
        <dbReference type="ARBA" id="ARBA00012771"/>
    </source>
</evidence>
<dbReference type="PROSITE" id="PS00092">
    <property type="entry name" value="N6_MTASE"/>
    <property type="match status" value="1"/>
</dbReference>
<keyword evidence="2 8" id="KW-0489">Methyltransferase</keyword>
<gene>
    <name evidence="8" type="primary">prmC_3</name>
    <name evidence="8" type="ORF">GALL_146420</name>
</gene>
<dbReference type="EMBL" id="MLJW01000067">
    <property type="protein sequence ID" value="OIR03369.1"/>
    <property type="molecule type" value="Genomic_DNA"/>
</dbReference>
<proteinExistence type="inferred from homology"/>
<dbReference type="HAMAP" id="MF_02126">
    <property type="entry name" value="RF_methyltr_PrmC"/>
    <property type="match status" value="1"/>
</dbReference>
<dbReference type="InterPro" id="IPR050320">
    <property type="entry name" value="N5-glutamine_MTase"/>
</dbReference>
<dbReference type="InterPro" id="IPR002052">
    <property type="entry name" value="DNA_methylase_N6_adenine_CS"/>
</dbReference>
<comment type="caution">
    <text evidence="8">The sequence shown here is derived from an EMBL/GenBank/DDBJ whole genome shotgun (WGS) entry which is preliminary data.</text>
</comment>
<dbReference type="Pfam" id="PF05175">
    <property type="entry name" value="MTS"/>
    <property type="match status" value="1"/>
</dbReference>
<organism evidence="8">
    <name type="scientific">mine drainage metagenome</name>
    <dbReference type="NCBI Taxonomy" id="410659"/>
    <lineage>
        <taxon>unclassified sequences</taxon>
        <taxon>metagenomes</taxon>
        <taxon>ecological metagenomes</taxon>
    </lineage>
</organism>
<dbReference type="InterPro" id="IPR029063">
    <property type="entry name" value="SAM-dependent_MTases_sf"/>
</dbReference>
<sequence>MRTIQDILRADAARLNTALDLGAATARIEVQCLLQHVLEVPRSYLLAHSEQVLNAAQQAAYDSLLQRRLRGEPVAYILGEREFFGLSFKVTPDTLIPRPETELLVELSLQCMPPSQPVPGGSGRVRVLDLGTGSGAIAICIAHGRPDADVVAVDASEAALRVATGNARLLGIANTRFVHSDWFSGLAGQRYNLIVSNPPYVAAGDTHLSRGDARFEPISALASGADGLDDIRRIVARAGDFLERDGWLLLEHGYDQADKVRTILQQQGFIGVISAKDIAGIERVSGGKLQN</sequence>
<dbReference type="Gene3D" id="3.40.50.150">
    <property type="entry name" value="Vaccinia Virus protein VP39"/>
    <property type="match status" value="1"/>
</dbReference>
<name>A0A1J5S4J6_9ZZZZ</name>
<dbReference type="GO" id="GO:0032259">
    <property type="term" value="P:methylation"/>
    <property type="evidence" value="ECO:0007669"/>
    <property type="project" value="UniProtKB-KW"/>
</dbReference>
<dbReference type="SUPFAM" id="SSF53335">
    <property type="entry name" value="S-adenosyl-L-methionine-dependent methyltransferases"/>
    <property type="match status" value="1"/>
</dbReference>
<evidence type="ECO:0000259" key="6">
    <source>
        <dbReference type="Pfam" id="PF05175"/>
    </source>
</evidence>
<dbReference type="InterPro" id="IPR007848">
    <property type="entry name" value="Small_mtfrase_dom"/>
</dbReference>
<keyword evidence="4" id="KW-0949">S-adenosyl-L-methionine</keyword>
<dbReference type="InterPro" id="IPR019874">
    <property type="entry name" value="RF_methyltr_PrmC"/>
</dbReference>
<dbReference type="NCBIfam" id="TIGR00536">
    <property type="entry name" value="hemK_fam"/>
    <property type="match status" value="1"/>
</dbReference>
<keyword evidence="3 8" id="KW-0808">Transferase</keyword>
<dbReference type="EC" id="2.1.1.297" evidence="1"/>
<feature type="domain" description="Release factor glutamine methyltransferase N-terminal" evidence="7">
    <location>
        <begin position="22"/>
        <end position="79"/>
    </location>
</feature>
<dbReference type="AlphaFoldDB" id="A0A1J5S4J6"/>
<dbReference type="CDD" id="cd02440">
    <property type="entry name" value="AdoMet_MTases"/>
    <property type="match status" value="1"/>
</dbReference>
<dbReference type="GO" id="GO:0102559">
    <property type="term" value="F:peptide chain release factor N(5)-glutamine methyltransferase activity"/>
    <property type="evidence" value="ECO:0007669"/>
    <property type="project" value="UniProtKB-EC"/>
</dbReference>
<dbReference type="InterPro" id="IPR004556">
    <property type="entry name" value="HemK-like"/>
</dbReference>
<evidence type="ECO:0000256" key="5">
    <source>
        <dbReference type="ARBA" id="ARBA00048391"/>
    </source>
</evidence>
<dbReference type="PANTHER" id="PTHR18895">
    <property type="entry name" value="HEMK METHYLTRANSFERASE"/>
    <property type="match status" value="1"/>
</dbReference>
<dbReference type="FunFam" id="3.40.50.150:FF:000053">
    <property type="entry name" value="Release factor glutamine methyltransferase"/>
    <property type="match status" value="1"/>
</dbReference>
<evidence type="ECO:0000256" key="3">
    <source>
        <dbReference type="ARBA" id="ARBA00022679"/>
    </source>
</evidence>
<evidence type="ECO:0000259" key="7">
    <source>
        <dbReference type="Pfam" id="PF17827"/>
    </source>
</evidence>
<dbReference type="Pfam" id="PF17827">
    <property type="entry name" value="PrmC_N"/>
    <property type="match status" value="1"/>
</dbReference>
<dbReference type="Gene3D" id="1.10.8.10">
    <property type="entry name" value="DNA helicase RuvA subunit, C-terminal domain"/>
    <property type="match status" value="1"/>
</dbReference>
<protein>
    <recommendedName>
        <fullName evidence="1">peptide chain release factor N(5)-glutamine methyltransferase</fullName>
        <ecNumber evidence="1">2.1.1.297</ecNumber>
    </recommendedName>
</protein>
<feature type="domain" description="Methyltransferase small" evidence="6">
    <location>
        <begin position="126"/>
        <end position="208"/>
    </location>
</feature>
<reference evidence="8" key="1">
    <citation type="submission" date="2016-10" db="EMBL/GenBank/DDBJ databases">
        <title>Sequence of Gallionella enrichment culture.</title>
        <authorList>
            <person name="Poehlein A."/>
            <person name="Muehling M."/>
            <person name="Daniel R."/>
        </authorList>
    </citation>
    <scope>NUCLEOTIDE SEQUENCE</scope>
</reference>
<comment type="catalytic activity">
    <reaction evidence="5">
        <text>L-glutaminyl-[peptide chain release factor] + S-adenosyl-L-methionine = N(5)-methyl-L-glutaminyl-[peptide chain release factor] + S-adenosyl-L-homocysteine + H(+)</text>
        <dbReference type="Rhea" id="RHEA:42896"/>
        <dbReference type="Rhea" id="RHEA-COMP:10271"/>
        <dbReference type="Rhea" id="RHEA-COMP:10272"/>
        <dbReference type="ChEBI" id="CHEBI:15378"/>
        <dbReference type="ChEBI" id="CHEBI:30011"/>
        <dbReference type="ChEBI" id="CHEBI:57856"/>
        <dbReference type="ChEBI" id="CHEBI:59789"/>
        <dbReference type="ChEBI" id="CHEBI:61891"/>
        <dbReference type="EC" id="2.1.1.297"/>
    </reaction>
</comment>
<dbReference type="InterPro" id="IPR040758">
    <property type="entry name" value="PrmC_N"/>
</dbReference>
<dbReference type="NCBIfam" id="TIGR03534">
    <property type="entry name" value="RF_mod_PrmC"/>
    <property type="match status" value="1"/>
</dbReference>
<evidence type="ECO:0000256" key="4">
    <source>
        <dbReference type="ARBA" id="ARBA00022691"/>
    </source>
</evidence>
<dbReference type="PANTHER" id="PTHR18895:SF74">
    <property type="entry name" value="MTRF1L RELEASE FACTOR GLUTAMINE METHYLTRANSFERASE"/>
    <property type="match status" value="1"/>
</dbReference>
<evidence type="ECO:0000256" key="2">
    <source>
        <dbReference type="ARBA" id="ARBA00022603"/>
    </source>
</evidence>